<gene>
    <name evidence="1" type="ORF">C8A01DRAFT_45809</name>
</gene>
<comment type="caution">
    <text evidence="1">The sequence shown here is derived from an EMBL/GenBank/DDBJ whole genome shotgun (WGS) entry which is preliminary data.</text>
</comment>
<evidence type="ECO:0000313" key="1">
    <source>
        <dbReference type="EMBL" id="KAK4040988.1"/>
    </source>
</evidence>
<reference evidence="2" key="1">
    <citation type="journal article" date="2023" name="Mol. Phylogenet. Evol.">
        <title>Genome-scale phylogeny and comparative genomics of the fungal order Sordariales.</title>
        <authorList>
            <person name="Hensen N."/>
            <person name="Bonometti L."/>
            <person name="Westerberg I."/>
            <person name="Brannstrom I.O."/>
            <person name="Guillou S."/>
            <person name="Cros-Aarteil S."/>
            <person name="Calhoun S."/>
            <person name="Haridas S."/>
            <person name="Kuo A."/>
            <person name="Mondo S."/>
            <person name="Pangilinan J."/>
            <person name="Riley R."/>
            <person name="LaButti K."/>
            <person name="Andreopoulos B."/>
            <person name="Lipzen A."/>
            <person name="Chen C."/>
            <person name="Yan M."/>
            <person name="Daum C."/>
            <person name="Ng V."/>
            <person name="Clum A."/>
            <person name="Steindorff A."/>
            <person name="Ohm R.A."/>
            <person name="Martin F."/>
            <person name="Silar P."/>
            <person name="Natvig D.O."/>
            <person name="Lalanne C."/>
            <person name="Gautier V."/>
            <person name="Ament-Velasquez S.L."/>
            <person name="Kruys A."/>
            <person name="Hutchinson M.I."/>
            <person name="Powell A.J."/>
            <person name="Barry K."/>
            <person name="Miller A.N."/>
            <person name="Grigoriev I.V."/>
            <person name="Debuchy R."/>
            <person name="Gladieux P."/>
            <person name="Hiltunen Thoren M."/>
            <person name="Johannesson H."/>
        </authorList>
    </citation>
    <scope>NUCLEOTIDE SEQUENCE [LARGE SCALE GENOMIC DNA]</scope>
    <source>
        <strain evidence="2">CBS 284.82</strain>
    </source>
</reference>
<protein>
    <submittedName>
        <fullName evidence="1">Uncharacterized protein</fullName>
    </submittedName>
</protein>
<dbReference type="Proteomes" id="UP001303115">
    <property type="component" value="Unassembled WGS sequence"/>
</dbReference>
<evidence type="ECO:0000313" key="2">
    <source>
        <dbReference type="Proteomes" id="UP001303115"/>
    </source>
</evidence>
<proteinExistence type="predicted"/>
<sequence>MANQTKQYFLAPSWDYPPNGPIALGNIIISPSRPSTAYTLGIWTKFVEFLGLSLGFETTHKAHDMFRFERVHTEEFFPDEAYLSAALRDQRVQRTLAAGRRAKMMGRAVGNKGVYVIVGVKTVSGAHVKSVDSRGYGALAGVAVDAALVGAPVPAAVGLVGGVKWEKK</sequence>
<name>A0AAN6ST18_9PEZI</name>
<accession>A0AAN6ST18</accession>
<dbReference type="AlphaFoldDB" id="A0AAN6ST18"/>
<keyword evidence="2" id="KW-1185">Reference proteome</keyword>
<dbReference type="EMBL" id="MU854366">
    <property type="protein sequence ID" value="KAK4040988.1"/>
    <property type="molecule type" value="Genomic_DNA"/>
</dbReference>
<organism evidence="1 2">
    <name type="scientific">Parachaetomium inaequale</name>
    <dbReference type="NCBI Taxonomy" id="2588326"/>
    <lineage>
        <taxon>Eukaryota</taxon>
        <taxon>Fungi</taxon>
        <taxon>Dikarya</taxon>
        <taxon>Ascomycota</taxon>
        <taxon>Pezizomycotina</taxon>
        <taxon>Sordariomycetes</taxon>
        <taxon>Sordariomycetidae</taxon>
        <taxon>Sordariales</taxon>
        <taxon>Chaetomiaceae</taxon>
        <taxon>Parachaetomium</taxon>
    </lineage>
</organism>